<proteinExistence type="inferred from homology"/>
<dbReference type="InterPro" id="IPR006001">
    <property type="entry name" value="Therm_gnt_kin"/>
</dbReference>
<comment type="pathway">
    <text evidence="1">Carbohydrate acid metabolism.</text>
</comment>
<dbReference type="GO" id="GO:0005524">
    <property type="term" value="F:ATP binding"/>
    <property type="evidence" value="ECO:0007669"/>
    <property type="project" value="UniProtKB-KW"/>
</dbReference>
<dbReference type="AlphaFoldDB" id="A0A1S7QCL1"/>
<evidence type="ECO:0000256" key="7">
    <source>
        <dbReference type="ARBA" id="ARBA00022840"/>
    </source>
</evidence>
<dbReference type="FunFam" id="3.40.50.300:FF:000522">
    <property type="entry name" value="Gluconokinase"/>
    <property type="match status" value="1"/>
</dbReference>
<evidence type="ECO:0000256" key="4">
    <source>
        <dbReference type="ARBA" id="ARBA00022679"/>
    </source>
</evidence>
<evidence type="ECO:0000313" key="12">
    <source>
        <dbReference type="Proteomes" id="UP000191987"/>
    </source>
</evidence>
<evidence type="ECO:0000256" key="8">
    <source>
        <dbReference type="ARBA" id="ARBA00023064"/>
    </source>
</evidence>
<keyword evidence="5 10" id="KW-0547">Nucleotide-binding</keyword>
<comment type="catalytic activity">
    <reaction evidence="9 10">
        <text>D-gluconate + ATP = 6-phospho-D-gluconate + ADP + H(+)</text>
        <dbReference type="Rhea" id="RHEA:19433"/>
        <dbReference type="ChEBI" id="CHEBI:15378"/>
        <dbReference type="ChEBI" id="CHEBI:18391"/>
        <dbReference type="ChEBI" id="CHEBI:30616"/>
        <dbReference type="ChEBI" id="CHEBI:58759"/>
        <dbReference type="ChEBI" id="CHEBI:456216"/>
        <dbReference type="EC" id="2.7.1.12"/>
    </reaction>
</comment>
<name>A0A1S7QCL1_9HYPH</name>
<comment type="similarity">
    <text evidence="2 10">Belongs to the gluconokinase GntK/GntV family.</text>
</comment>
<reference evidence="11 12" key="1">
    <citation type="submission" date="2016-01" db="EMBL/GenBank/DDBJ databases">
        <authorList>
            <person name="Oliw E.H."/>
        </authorList>
    </citation>
    <scope>NUCLEOTIDE SEQUENCE [LARGE SCALE GENOMIC DNA]</scope>
    <source>
        <strain evidence="11 12">Zutra 3-1</strain>
    </source>
</reference>
<evidence type="ECO:0000313" key="11">
    <source>
        <dbReference type="EMBL" id="CUX34804.1"/>
    </source>
</evidence>
<dbReference type="Proteomes" id="UP000191987">
    <property type="component" value="Unassembled WGS sequence"/>
</dbReference>
<keyword evidence="4 10" id="KW-0808">Transferase</keyword>
<keyword evidence="7 10" id="KW-0067">ATP-binding</keyword>
<dbReference type="EC" id="2.7.1.12" evidence="3 10"/>
<dbReference type="NCBIfam" id="TIGR01313">
    <property type="entry name" value="therm_gnt_kin"/>
    <property type="match status" value="1"/>
</dbReference>
<evidence type="ECO:0000256" key="2">
    <source>
        <dbReference type="ARBA" id="ARBA00008420"/>
    </source>
</evidence>
<accession>A0A1S7QCL1</accession>
<evidence type="ECO:0000256" key="6">
    <source>
        <dbReference type="ARBA" id="ARBA00022777"/>
    </source>
</evidence>
<dbReference type="PANTHER" id="PTHR43442:SF3">
    <property type="entry name" value="GLUCONOKINASE-RELATED"/>
    <property type="match status" value="1"/>
</dbReference>
<dbReference type="GO" id="GO:0019521">
    <property type="term" value="P:D-gluconate metabolic process"/>
    <property type="evidence" value="ECO:0007669"/>
    <property type="project" value="UniProtKB-KW"/>
</dbReference>
<dbReference type="SUPFAM" id="SSF52540">
    <property type="entry name" value="P-loop containing nucleoside triphosphate hydrolases"/>
    <property type="match status" value="1"/>
</dbReference>
<dbReference type="GO" id="GO:0005737">
    <property type="term" value="C:cytoplasm"/>
    <property type="evidence" value="ECO:0007669"/>
    <property type="project" value="TreeGrafter"/>
</dbReference>
<sequence length="169" mass="18068">MTQAIVVMGVSGSGKSTVAEAVAEKLGVAFIEGDKLHPKSNVDKMSEGIPLTDEDRWPWLDLIGAELRKGSESNGVVVSCSALKKIYRDRLRKATGGPLAFVYLDGSLELLSRRMGERKGHFMPLSLLQTQLATLEVPTGEPGVVTVSIDATPEDIANNALSGLKTVTF</sequence>
<evidence type="ECO:0000256" key="9">
    <source>
        <dbReference type="ARBA" id="ARBA00048090"/>
    </source>
</evidence>
<evidence type="ECO:0000256" key="1">
    <source>
        <dbReference type="ARBA" id="ARBA00004761"/>
    </source>
</evidence>
<dbReference type="CDD" id="cd02021">
    <property type="entry name" value="GntK"/>
    <property type="match status" value="1"/>
</dbReference>
<evidence type="ECO:0000256" key="3">
    <source>
        <dbReference type="ARBA" id="ARBA00012054"/>
    </source>
</evidence>
<evidence type="ECO:0000256" key="5">
    <source>
        <dbReference type="ARBA" id="ARBA00022741"/>
    </source>
</evidence>
<evidence type="ECO:0000256" key="10">
    <source>
        <dbReference type="RuleBase" id="RU363066"/>
    </source>
</evidence>
<dbReference type="InterPro" id="IPR027417">
    <property type="entry name" value="P-loop_NTPase"/>
</dbReference>
<gene>
    <name evidence="11" type="ORF">AGR7C_Cc260454</name>
</gene>
<dbReference type="PANTHER" id="PTHR43442">
    <property type="entry name" value="GLUCONOKINASE-RELATED"/>
    <property type="match status" value="1"/>
</dbReference>
<dbReference type="Pfam" id="PF13671">
    <property type="entry name" value="AAA_33"/>
    <property type="match status" value="1"/>
</dbReference>
<keyword evidence="8" id="KW-0311">Gluconate utilization</keyword>
<organism evidence="11 12">
    <name type="scientific">Agrobacterium deltaense Zutra 3/1</name>
    <dbReference type="NCBI Taxonomy" id="1183427"/>
    <lineage>
        <taxon>Bacteria</taxon>
        <taxon>Pseudomonadati</taxon>
        <taxon>Pseudomonadota</taxon>
        <taxon>Alphaproteobacteria</taxon>
        <taxon>Hyphomicrobiales</taxon>
        <taxon>Rhizobiaceae</taxon>
        <taxon>Rhizobium/Agrobacterium group</taxon>
        <taxon>Agrobacterium</taxon>
    </lineage>
</organism>
<dbReference type="Gene3D" id="3.40.50.300">
    <property type="entry name" value="P-loop containing nucleotide triphosphate hydrolases"/>
    <property type="match status" value="1"/>
</dbReference>
<dbReference type="EMBL" id="FBWG01000019">
    <property type="protein sequence ID" value="CUX34804.1"/>
    <property type="molecule type" value="Genomic_DNA"/>
</dbReference>
<keyword evidence="6 10" id="KW-0418">Kinase</keyword>
<dbReference type="GO" id="GO:0046316">
    <property type="term" value="F:gluconokinase activity"/>
    <property type="evidence" value="ECO:0007669"/>
    <property type="project" value="UniProtKB-EC"/>
</dbReference>
<protein>
    <recommendedName>
        <fullName evidence="3 10">Gluconokinase</fullName>
        <ecNumber evidence="3 10">2.7.1.12</ecNumber>
    </recommendedName>
</protein>